<comment type="caution">
    <text evidence="2">The sequence shown here is derived from an EMBL/GenBank/DDBJ whole genome shotgun (WGS) entry which is preliminary data.</text>
</comment>
<accession>A0ABT1I5R4</accession>
<dbReference type="RefSeq" id="WP_253884837.1">
    <property type="nucleotide sequence ID" value="NZ_JAMTCO010000001.1"/>
</dbReference>
<evidence type="ECO:0000313" key="2">
    <source>
        <dbReference type="EMBL" id="MCP2267922.1"/>
    </source>
</evidence>
<gene>
    <name evidence="2" type="ORF">LV75_000404</name>
</gene>
<evidence type="ECO:0000256" key="1">
    <source>
        <dbReference type="SAM" id="MobiDB-lite"/>
    </source>
</evidence>
<name>A0ABT1I5R4_9PSEU</name>
<dbReference type="Proteomes" id="UP001205185">
    <property type="component" value="Unassembled WGS sequence"/>
</dbReference>
<proteinExistence type="predicted"/>
<keyword evidence="3" id="KW-1185">Reference proteome</keyword>
<dbReference type="EMBL" id="JAMTCO010000001">
    <property type="protein sequence ID" value="MCP2267922.1"/>
    <property type="molecule type" value="Genomic_DNA"/>
</dbReference>
<reference evidence="2 3" key="1">
    <citation type="submission" date="2022-06" db="EMBL/GenBank/DDBJ databases">
        <title>Genomic Encyclopedia of Archaeal and Bacterial Type Strains, Phase II (KMG-II): from individual species to whole genera.</title>
        <authorList>
            <person name="Goeker M."/>
        </authorList>
    </citation>
    <scope>NUCLEOTIDE SEQUENCE [LARGE SCALE GENOMIC DNA]</scope>
    <source>
        <strain evidence="2 3">DSM 44255</strain>
    </source>
</reference>
<protein>
    <recommendedName>
        <fullName evidence="4">Sigma-70 family RNA polymerase sigma factor</fullName>
    </recommendedName>
</protein>
<evidence type="ECO:0000313" key="3">
    <source>
        <dbReference type="Proteomes" id="UP001205185"/>
    </source>
</evidence>
<sequence>MSLSRPGSRRRSGERNSLDIARETFAALTAGPSPVSVDCRGFRGLPGRLVPVDELRDLLLARHCPRSTRDAMWMYLAGRARREGGTWTVVATGVALPALTSVAATLSRRFAGDPSEIHAEVLRGFLSALAGVDLTQPRIMVRLRWAAYRAGHRALREALDRPTPVPAGRGSRPPTPPWGHPDLVLARAVEAGVLIRLEAEVIGATRLDEIPIADWARERGVGEWAAYKFRSRAEHRLAEYLRESTVATDSADPVADLVLTRTTTEPKQDPADAAGDEPPHPASPSRVVTGGERKSVEKVGPGLSKNDPKSGVQGRGESPRSIDSPEVPRCA</sequence>
<feature type="region of interest" description="Disordered" evidence="1">
    <location>
        <begin position="160"/>
        <end position="179"/>
    </location>
</feature>
<feature type="region of interest" description="Disordered" evidence="1">
    <location>
        <begin position="264"/>
        <end position="331"/>
    </location>
</feature>
<evidence type="ECO:0008006" key="4">
    <source>
        <dbReference type="Google" id="ProtNLM"/>
    </source>
</evidence>
<organism evidence="2 3">
    <name type="scientific">Actinokineospora diospyrosa</name>
    <dbReference type="NCBI Taxonomy" id="103728"/>
    <lineage>
        <taxon>Bacteria</taxon>
        <taxon>Bacillati</taxon>
        <taxon>Actinomycetota</taxon>
        <taxon>Actinomycetes</taxon>
        <taxon>Pseudonocardiales</taxon>
        <taxon>Pseudonocardiaceae</taxon>
        <taxon>Actinokineospora</taxon>
    </lineage>
</organism>